<feature type="transmembrane region" description="Helical" evidence="1">
    <location>
        <begin position="49"/>
        <end position="67"/>
    </location>
</feature>
<gene>
    <name evidence="2" type="ORF">PA6_002_01110</name>
</gene>
<accession>U3B1R9</accession>
<proteinExistence type="predicted"/>
<dbReference type="AlphaFoldDB" id="U3B1R9"/>
<sequence length="199" mass="23020">MMQLIEWIRRRRRERTRVLFIAQTMGESPETAALTWMTRRALFGSTATLLQIAGVIPLILTLLKFCLEFPSLGYWSQMLVIMGSLVMSFWFLLRYREVWVLTLAALYLTFAVVLLDFAVANLRTPQTLLAPVVDRDCYTLPRGRTLDIPKQRCEQEVQLGRYSHWIDVTDTGLWMSDELAVELRRGFLGLTYPRLGTSP</sequence>
<keyword evidence="1" id="KW-0812">Transmembrane</keyword>
<feature type="transmembrane region" description="Helical" evidence="1">
    <location>
        <begin position="74"/>
        <end position="93"/>
    </location>
</feature>
<feature type="transmembrane region" description="Helical" evidence="1">
    <location>
        <begin position="99"/>
        <end position="119"/>
    </location>
</feature>
<keyword evidence="1" id="KW-1133">Transmembrane helix</keyword>
<keyword evidence="1" id="KW-0472">Membrane</keyword>
<evidence type="ECO:0000313" key="3">
    <source>
        <dbReference type="Proteomes" id="UP000016560"/>
    </source>
</evidence>
<comment type="caution">
    <text evidence="2">The sequence shown here is derived from an EMBL/GenBank/DDBJ whole genome shotgun (WGS) entry which is preliminary data.</text>
</comment>
<evidence type="ECO:0000313" key="2">
    <source>
        <dbReference type="EMBL" id="GAD60868.1"/>
    </source>
</evidence>
<organism evidence="2 3">
    <name type="scientific">Aquipseudomonas alcaligenes (strain ATCC 14909 / DSM 50342 / CCUG 1425 / JCM 20561 / NBRC 14159 / NCIMB 9945 / NCTC 10367 / 1577)</name>
    <name type="common">Pseudomonas alcaligenes</name>
    <dbReference type="NCBI Taxonomy" id="1215092"/>
    <lineage>
        <taxon>Bacteria</taxon>
        <taxon>Pseudomonadati</taxon>
        <taxon>Pseudomonadota</taxon>
        <taxon>Gammaproteobacteria</taxon>
        <taxon>Pseudomonadales</taxon>
        <taxon>Pseudomonadaceae</taxon>
        <taxon>Aquipseudomonas</taxon>
    </lineage>
</organism>
<dbReference type="EMBL" id="BATI01000002">
    <property type="protein sequence ID" value="GAD60868.1"/>
    <property type="molecule type" value="Genomic_DNA"/>
</dbReference>
<evidence type="ECO:0000256" key="1">
    <source>
        <dbReference type="SAM" id="Phobius"/>
    </source>
</evidence>
<keyword evidence="3" id="KW-1185">Reference proteome</keyword>
<protein>
    <submittedName>
        <fullName evidence="2">Uncharacterized protein</fullName>
    </submittedName>
</protein>
<reference evidence="2" key="1">
    <citation type="submission" date="2024-09" db="EMBL/GenBank/DDBJ databases">
        <title>Whole genome shotgun sequence of Pseudomonas alcaligenes NBRC 14159.</title>
        <authorList>
            <person name="Yoshida I."/>
            <person name="Hosoyama A."/>
            <person name="Tsuchikane K."/>
            <person name="Noguchi M."/>
            <person name="Hirakata S."/>
            <person name="Ando Y."/>
            <person name="Ohji S."/>
            <person name="Yamazoe A."/>
            <person name="Yamazaki S."/>
            <person name="Fujita N."/>
        </authorList>
    </citation>
    <scope>NUCLEOTIDE SEQUENCE</scope>
    <source>
        <strain evidence="2">NBRC 14159</strain>
    </source>
</reference>
<dbReference type="Proteomes" id="UP000016560">
    <property type="component" value="Unassembled WGS sequence"/>
</dbReference>
<name>U3B1R9_AQUA1</name>